<sequence>MSISVVNIKDKLSKIDELHKYKRIARMNEVDFKLVRMKREFIWHKHPETDEVFMFIDGSLQIHLRNKTLHLEKGEMVVISKGVEHKPASQSECKILLIEPAKTVNTGHAGGEMTDSDVEWI</sequence>
<dbReference type="Gene3D" id="2.60.120.10">
    <property type="entry name" value="Jelly Rolls"/>
    <property type="match status" value="1"/>
</dbReference>
<dbReference type="PANTHER" id="PTHR36114">
    <property type="entry name" value="16.7 KDA PROTEIN IN WHIE LOCUS"/>
    <property type="match status" value="1"/>
</dbReference>
<dbReference type="CDD" id="cd02226">
    <property type="entry name" value="cupin_YdbB-like"/>
    <property type="match status" value="1"/>
</dbReference>
<dbReference type="AlphaFoldDB" id="A0A5K7Z629"/>
<gene>
    <name evidence="2" type="ORF">DSCW_46630</name>
</gene>
<dbReference type="SUPFAM" id="SSF51182">
    <property type="entry name" value="RmlC-like cupins"/>
    <property type="match status" value="1"/>
</dbReference>
<dbReference type="InterPro" id="IPR014710">
    <property type="entry name" value="RmlC-like_jellyroll"/>
</dbReference>
<protein>
    <submittedName>
        <fullName evidence="2">Cupin</fullName>
    </submittedName>
</protein>
<evidence type="ECO:0000313" key="2">
    <source>
        <dbReference type="EMBL" id="BBO77246.1"/>
    </source>
</evidence>
<dbReference type="InterPro" id="IPR013096">
    <property type="entry name" value="Cupin_2"/>
</dbReference>
<feature type="domain" description="Cupin type-2" evidence="1">
    <location>
        <begin position="40"/>
        <end position="98"/>
    </location>
</feature>
<dbReference type="Proteomes" id="UP000427769">
    <property type="component" value="Chromosome"/>
</dbReference>
<dbReference type="InterPro" id="IPR011051">
    <property type="entry name" value="RmlC_Cupin_sf"/>
</dbReference>
<evidence type="ECO:0000313" key="3">
    <source>
        <dbReference type="Proteomes" id="UP000427769"/>
    </source>
</evidence>
<accession>A0A5K7Z629</accession>
<evidence type="ECO:0000259" key="1">
    <source>
        <dbReference type="Pfam" id="PF07883"/>
    </source>
</evidence>
<name>A0A5K7Z629_9BACT</name>
<organism evidence="2 3">
    <name type="scientific">Desulfosarcina widdelii</name>
    <dbReference type="NCBI Taxonomy" id="947919"/>
    <lineage>
        <taxon>Bacteria</taxon>
        <taxon>Pseudomonadati</taxon>
        <taxon>Thermodesulfobacteriota</taxon>
        <taxon>Desulfobacteria</taxon>
        <taxon>Desulfobacterales</taxon>
        <taxon>Desulfosarcinaceae</taxon>
        <taxon>Desulfosarcina</taxon>
    </lineage>
</organism>
<dbReference type="PANTHER" id="PTHR36114:SF1">
    <property type="entry name" value="16.7 KDA PROTEIN IN WHIE LOCUS"/>
    <property type="match status" value="1"/>
</dbReference>
<proteinExistence type="predicted"/>
<dbReference type="InterPro" id="IPR052044">
    <property type="entry name" value="PKS_Associated_Protein"/>
</dbReference>
<dbReference type="KEGG" id="dwd:DSCW_46630"/>
<dbReference type="EMBL" id="AP021875">
    <property type="protein sequence ID" value="BBO77246.1"/>
    <property type="molecule type" value="Genomic_DNA"/>
</dbReference>
<dbReference type="Pfam" id="PF07883">
    <property type="entry name" value="Cupin_2"/>
    <property type="match status" value="1"/>
</dbReference>
<keyword evidence="3" id="KW-1185">Reference proteome</keyword>
<dbReference type="RefSeq" id="WP_197740405.1">
    <property type="nucleotide sequence ID" value="NZ_AP021875.1"/>
</dbReference>
<reference evidence="2 3" key="1">
    <citation type="submission" date="2019-11" db="EMBL/GenBank/DDBJ databases">
        <title>Comparative genomics of hydrocarbon-degrading Desulfosarcina strains.</title>
        <authorList>
            <person name="Watanabe M."/>
            <person name="Kojima H."/>
            <person name="Fukui M."/>
        </authorList>
    </citation>
    <scope>NUCLEOTIDE SEQUENCE [LARGE SCALE GENOMIC DNA]</scope>
    <source>
        <strain evidence="2 3">PP31</strain>
    </source>
</reference>